<keyword evidence="2" id="KW-1185">Reference proteome</keyword>
<proteinExistence type="predicted"/>
<sequence>MTFELARQARDFARDLQYTLNATICSDVRIMAVQRPSRTLDVFTVGSGLSRQNLTQPEGFPVRIDKKAPRLWMNLSYQVHLDHEQKYLTVSKSYCGIFSDADLKTALCHFDFEREKEQYTAAHLQVYGQSAALQALNREGDRKRALDKIHFPVGGKRFRPSLEDVIEFLVNERLAEPREGWEQVVEEGRNRFHRSQLRAAMRRDTALVEEFMREQQQQS</sequence>
<dbReference type="EMBL" id="JAAWWP010000018">
    <property type="protein sequence ID" value="NKI44373.1"/>
    <property type="molecule type" value="Genomic_DNA"/>
</dbReference>
<name>A0ABX1H8J8_9ACTN</name>
<protein>
    <submittedName>
        <fullName evidence="1">Uncharacterized protein</fullName>
    </submittedName>
</protein>
<comment type="caution">
    <text evidence="1">The sequence shown here is derived from an EMBL/GenBank/DDBJ whole genome shotgun (WGS) entry which is preliminary data.</text>
</comment>
<accession>A0ABX1H8J8</accession>
<dbReference type="RefSeq" id="WP_168542545.1">
    <property type="nucleotide sequence ID" value="NZ_JAAWWP010000018.1"/>
</dbReference>
<gene>
    <name evidence="1" type="ORF">HFV08_24625</name>
</gene>
<organism evidence="1 2">
    <name type="scientific">Streptomyces physcomitrii</name>
    <dbReference type="NCBI Taxonomy" id="2724184"/>
    <lineage>
        <taxon>Bacteria</taxon>
        <taxon>Bacillati</taxon>
        <taxon>Actinomycetota</taxon>
        <taxon>Actinomycetes</taxon>
        <taxon>Kitasatosporales</taxon>
        <taxon>Streptomycetaceae</taxon>
        <taxon>Streptomyces</taxon>
    </lineage>
</organism>
<evidence type="ECO:0000313" key="2">
    <source>
        <dbReference type="Proteomes" id="UP000772196"/>
    </source>
</evidence>
<evidence type="ECO:0000313" key="1">
    <source>
        <dbReference type="EMBL" id="NKI44373.1"/>
    </source>
</evidence>
<reference evidence="1 2" key="1">
    <citation type="submission" date="2020-04" db="EMBL/GenBank/DDBJ databases">
        <title>Phylogenetic Diversity and Antibacterial Activity against Ralstonia solanacearum of Endophytic Actinomycete Isolated from Moss.</title>
        <authorList>
            <person name="Zhuang X."/>
        </authorList>
    </citation>
    <scope>NUCLEOTIDE SEQUENCE [LARGE SCALE GENOMIC DNA]</scope>
    <source>
        <strain evidence="1 2">LD120</strain>
    </source>
</reference>
<dbReference type="Proteomes" id="UP000772196">
    <property type="component" value="Unassembled WGS sequence"/>
</dbReference>